<evidence type="ECO:0000256" key="2">
    <source>
        <dbReference type="SAM" id="SignalP"/>
    </source>
</evidence>
<dbReference type="GeneID" id="103518230"/>
<keyword evidence="3" id="KW-1185">Reference proteome</keyword>
<evidence type="ECO:0000256" key="1">
    <source>
        <dbReference type="SAM" id="MobiDB-lite"/>
    </source>
</evidence>
<name>A0A1S3DH11_DIACI</name>
<evidence type="ECO:0000313" key="4">
    <source>
        <dbReference type="RefSeq" id="XP_008481512.1"/>
    </source>
</evidence>
<dbReference type="KEGG" id="dci:103518230"/>
<dbReference type="AlphaFoldDB" id="A0A1S3DH11"/>
<accession>A0A1S3DH11</accession>
<feature type="region of interest" description="Disordered" evidence="1">
    <location>
        <begin position="54"/>
        <end position="105"/>
    </location>
</feature>
<dbReference type="Proteomes" id="UP000079169">
    <property type="component" value="Unplaced"/>
</dbReference>
<protein>
    <submittedName>
        <fullName evidence="4">Uncharacterized protein LOC103518230</fullName>
    </submittedName>
</protein>
<evidence type="ECO:0000313" key="3">
    <source>
        <dbReference type="Proteomes" id="UP000079169"/>
    </source>
</evidence>
<organism evidence="3 4">
    <name type="scientific">Diaphorina citri</name>
    <name type="common">Asian citrus psyllid</name>
    <dbReference type="NCBI Taxonomy" id="121845"/>
    <lineage>
        <taxon>Eukaryota</taxon>
        <taxon>Metazoa</taxon>
        <taxon>Ecdysozoa</taxon>
        <taxon>Arthropoda</taxon>
        <taxon>Hexapoda</taxon>
        <taxon>Insecta</taxon>
        <taxon>Pterygota</taxon>
        <taxon>Neoptera</taxon>
        <taxon>Paraneoptera</taxon>
        <taxon>Hemiptera</taxon>
        <taxon>Sternorrhyncha</taxon>
        <taxon>Psylloidea</taxon>
        <taxon>Psyllidae</taxon>
        <taxon>Diaphorininae</taxon>
        <taxon>Diaphorina</taxon>
    </lineage>
</organism>
<sequence>MILLLLIQCIPYCDANNLRRVLATSTILIQNFAIDPVLSSACLMPLLPWLSSLSATGSGSSESSSYPSVTSNNSATSDDPSMTHRHSSALGSDPLAIGSYESHEQ</sequence>
<keyword evidence="2" id="KW-0732">Signal</keyword>
<feature type="compositionally biased region" description="Low complexity" evidence="1">
    <location>
        <begin position="54"/>
        <end position="75"/>
    </location>
</feature>
<reference evidence="4" key="1">
    <citation type="submission" date="2025-08" db="UniProtKB">
        <authorList>
            <consortium name="RefSeq"/>
        </authorList>
    </citation>
    <scope>IDENTIFICATION</scope>
</reference>
<dbReference type="RefSeq" id="XP_008481512.1">
    <property type="nucleotide sequence ID" value="XM_008483290.2"/>
</dbReference>
<gene>
    <name evidence="4" type="primary">LOC103518230</name>
</gene>
<feature type="signal peptide" evidence="2">
    <location>
        <begin position="1"/>
        <end position="15"/>
    </location>
</feature>
<dbReference type="PaxDb" id="121845-A0A1S3DH11"/>
<proteinExistence type="predicted"/>
<feature type="chain" id="PRO_5012910196" evidence="2">
    <location>
        <begin position="16"/>
        <end position="105"/>
    </location>
</feature>